<protein>
    <submittedName>
        <fullName evidence="2">Geranylgeranyl reductase family protein</fullName>
    </submittedName>
</protein>
<evidence type="ECO:0000259" key="1">
    <source>
        <dbReference type="Pfam" id="PF01494"/>
    </source>
</evidence>
<gene>
    <name evidence="2" type="ORF">BKA03_002493</name>
</gene>
<proteinExistence type="predicted"/>
<dbReference type="InterPro" id="IPR011777">
    <property type="entry name" value="Geranylgeranyl_Rdtase_fam"/>
</dbReference>
<dbReference type="GO" id="GO:0071949">
    <property type="term" value="F:FAD binding"/>
    <property type="evidence" value="ECO:0007669"/>
    <property type="project" value="InterPro"/>
</dbReference>
<feature type="domain" description="FAD-binding" evidence="1">
    <location>
        <begin position="4"/>
        <end position="332"/>
    </location>
</feature>
<reference evidence="2 3" key="1">
    <citation type="submission" date="2020-07" db="EMBL/GenBank/DDBJ databases">
        <title>Sequencing the genomes of 1000 actinobacteria strains.</title>
        <authorList>
            <person name="Klenk H.-P."/>
        </authorList>
    </citation>
    <scope>NUCLEOTIDE SEQUENCE [LARGE SCALE GENOMIC DNA]</scope>
    <source>
        <strain evidence="2 3">DSM 19970</strain>
    </source>
</reference>
<dbReference type="GO" id="GO:0016628">
    <property type="term" value="F:oxidoreductase activity, acting on the CH-CH group of donors, NAD or NADP as acceptor"/>
    <property type="evidence" value="ECO:0007669"/>
    <property type="project" value="InterPro"/>
</dbReference>
<dbReference type="InterPro" id="IPR036188">
    <property type="entry name" value="FAD/NAD-bd_sf"/>
</dbReference>
<accession>A0A7Z0CIV6</accession>
<name>A0A7Z0CIV6_9MICO</name>
<dbReference type="PRINTS" id="PR00420">
    <property type="entry name" value="RNGMNOXGNASE"/>
</dbReference>
<dbReference type="Pfam" id="PF01494">
    <property type="entry name" value="FAD_binding_3"/>
    <property type="match status" value="1"/>
</dbReference>
<dbReference type="InterPro" id="IPR050407">
    <property type="entry name" value="Geranylgeranyl_reductase"/>
</dbReference>
<dbReference type="Gene3D" id="3.50.50.60">
    <property type="entry name" value="FAD/NAD(P)-binding domain"/>
    <property type="match status" value="1"/>
</dbReference>
<sequence length="431" mass="46785">MKTEADVIVVGAGPGGAAAARYLATEGFDVIALEKAHYPREKVCGDGLTPRAVKELQLIGLPTPRDEGWIPNQGLRMVGGGHRLEFPWHDLDSFPQYGLSLPRAQFDHRLANHARAAGADIREGWHVDAALRDESRVGFNGGGRVVGVTARQTDEKGRKIGEPVEYRAPLVIAADGVSARIALGLGIERKKNRPMGVAVRTYFETDRHAEEWMEGHLEIWDGERGNSKLLPGYGWIFPLGDGTANVGLGTLSARGTPPKLDHKALLKDWLDHSAKDWNFGAQVGEIKGAAIPMAFNRQPHYVPGMMLVGDSGGMVNPFNGEGIAYAMQAARRATEAAVAWRGATGATDQERALASYARMMKDDLGGYYSLGRVFAALIERPTVMKLCTRYGLPRPLIMEFVSRLLADVYEPRGGNWSDKLLAALTKVAPAA</sequence>
<keyword evidence="3" id="KW-1185">Reference proteome</keyword>
<dbReference type="Proteomes" id="UP000547973">
    <property type="component" value="Unassembled WGS sequence"/>
</dbReference>
<dbReference type="InterPro" id="IPR002938">
    <property type="entry name" value="FAD-bd"/>
</dbReference>
<dbReference type="EMBL" id="JACBZO010000001">
    <property type="protein sequence ID" value="NYI42374.1"/>
    <property type="molecule type" value="Genomic_DNA"/>
</dbReference>
<evidence type="ECO:0000313" key="3">
    <source>
        <dbReference type="Proteomes" id="UP000547973"/>
    </source>
</evidence>
<dbReference type="SUPFAM" id="SSF51905">
    <property type="entry name" value="FAD/NAD(P)-binding domain"/>
    <property type="match status" value="1"/>
</dbReference>
<comment type="caution">
    <text evidence="2">The sequence shown here is derived from an EMBL/GenBank/DDBJ whole genome shotgun (WGS) entry which is preliminary data.</text>
</comment>
<evidence type="ECO:0000313" key="2">
    <source>
        <dbReference type="EMBL" id="NYI42374.1"/>
    </source>
</evidence>
<organism evidence="2 3">
    <name type="scientific">Demequina lutea</name>
    <dbReference type="NCBI Taxonomy" id="431489"/>
    <lineage>
        <taxon>Bacteria</taxon>
        <taxon>Bacillati</taxon>
        <taxon>Actinomycetota</taxon>
        <taxon>Actinomycetes</taxon>
        <taxon>Micrococcales</taxon>
        <taxon>Demequinaceae</taxon>
        <taxon>Demequina</taxon>
    </lineage>
</organism>
<dbReference type="AlphaFoldDB" id="A0A7Z0CIV6"/>
<dbReference type="NCBIfam" id="TIGR02032">
    <property type="entry name" value="GG-red-SF"/>
    <property type="match status" value="1"/>
</dbReference>
<dbReference type="PANTHER" id="PTHR42685:SF22">
    <property type="entry name" value="CONDITIONED MEDIUM FACTOR RECEPTOR 1"/>
    <property type="match status" value="1"/>
</dbReference>
<dbReference type="PANTHER" id="PTHR42685">
    <property type="entry name" value="GERANYLGERANYL DIPHOSPHATE REDUCTASE"/>
    <property type="match status" value="1"/>
</dbReference>
<dbReference type="RefSeq" id="WP_308477979.1">
    <property type="nucleotide sequence ID" value="NZ_BBRC01000002.1"/>
</dbReference>